<name>F6AHP5_PSEF1</name>
<keyword evidence="3" id="KW-1185">Reference proteome</keyword>
<organism evidence="2 3">
    <name type="scientific">Pseudomonas fulva (strain 12-X)</name>
    <dbReference type="NCBI Taxonomy" id="743720"/>
    <lineage>
        <taxon>Bacteria</taxon>
        <taxon>Pseudomonadati</taxon>
        <taxon>Pseudomonadota</taxon>
        <taxon>Gammaproteobacteria</taxon>
        <taxon>Pseudomonadales</taxon>
        <taxon>Pseudomonadaceae</taxon>
        <taxon>Pseudomonas</taxon>
    </lineage>
</organism>
<dbReference type="Proteomes" id="UP000000686">
    <property type="component" value="Chromosome"/>
</dbReference>
<dbReference type="InterPro" id="IPR056077">
    <property type="entry name" value="DUF7660"/>
</dbReference>
<reference evidence="2 3" key="1">
    <citation type="submission" date="2011-04" db="EMBL/GenBank/DDBJ databases">
        <title>Complete sequence of Pseudomonas fulva 12-X.</title>
        <authorList>
            <consortium name="US DOE Joint Genome Institute"/>
            <person name="Lucas S."/>
            <person name="Han J."/>
            <person name="Lapidus A."/>
            <person name="Cheng J.-F."/>
            <person name="Goodwin L."/>
            <person name="Pitluck S."/>
            <person name="Peters L."/>
            <person name="Mikhailova N."/>
            <person name="Pagani I."/>
            <person name="Davenport K."/>
            <person name="Han C."/>
            <person name="Tapia R."/>
            <person name="Land M."/>
            <person name="Hauser L."/>
            <person name="Kyrpides N."/>
            <person name="Ivanova N."/>
            <person name="Pagani I."/>
            <person name="Lcollab F.I."/>
            <person name="Woyke T."/>
        </authorList>
    </citation>
    <scope>NUCLEOTIDE SEQUENCE [LARGE SCALE GENOMIC DNA]</scope>
    <source>
        <strain evidence="3">12-X</strain>
    </source>
</reference>
<dbReference type="AlphaFoldDB" id="F6AHP5"/>
<dbReference type="Pfam" id="PF24693">
    <property type="entry name" value="DUF7660"/>
    <property type="match status" value="1"/>
</dbReference>
<gene>
    <name evidence="2" type="ordered locus">Psefu_1595</name>
</gene>
<dbReference type="eggNOG" id="ENOG50337J2">
    <property type="taxonomic scope" value="Bacteria"/>
</dbReference>
<feature type="domain" description="DUF7660" evidence="1">
    <location>
        <begin position="19"/>
        <end position="85"/>
    </location>
</feature>
<accession>F6AHP5</accession>
<evidence type="ECO:0000313" key="2">
    <source>
        <dbReference type="EMBL" id="AEF21569.1"/>
    </source>
</evidence>
<dbReference type="HOGENOM" id="CLU_170093_0_0_6"/>
<dbReference type="KEGG" id="pfv:Psefu_1595"/>
<dbReference type="STRING" id="743720.Psefu_1595"/>
<protein>
    <recommendedName>
        <fullName evidence="1">DUF7660 domain-containing protein</fullName>
    </recommendedName>
</protein>
<evidence type="ECO:0000259" key="1">
    <source>
        <dbReference type="Pfam" id="PF24693"/>
    </source>
</evidence>
<dbReference type="EMBL" id="CP002727">
    <property type="protein sequence ID" value="AEF21569.1"/>
    <property type="molecule type" value="Genomic_DNA"/>
</dbReference>
<proteinExistence type="predicted"/>
<evidence type="ECO:0000313" key="3">
    <source>
        <dbReference type="Proteomes" id="UP000000686"/>
    </source>
</evidence>
<dbReference type="RefSeq" id="WP_013790700.1">
    <property type="nucleotide sequence ID" value="NC_015556.1"/>
</dbReference>
<sequence length="85" mass="9751">MANNMELHELLDRVEDSATFLEFARALEKDKAANSGEWQNTTIEDFLESAISWAQSSDFGLRQGLEPSNPWQQFAVFLYCGKIYE</sequence>